<dbReference type="EMBL" id="CACVAQ010000340">
    <property type="protein sequence ID" value="CAA6824136.1"/>
    <property type="molecule type" value="Genomic_DNA"/>
</dbReference>
<name>A0A6S6U963_9BACT</name>
<dbReference type="InterPro" id="IPR011034">
    <property type="entry name" value="Formyl_transferase-like_C_sf"/>
</dbReference>
<evidence type="ECO:0000259" key="6">
    <source>
        <dbReference type="Pfam" id="PF00551"/>
    </source>
</evidence>
<dbReference type="InterPro" id="IPR005794">
    <property type="entry name" value="Fmt"/>
</dbReference>
<dbReference type="AlphaFoldDB" id="A0A6S6U963"/>
<feature type="binding site" evidence="5">
    <location>
        <begin position="109"/>
        <end position="112"/>
    </location>
    <ligand>
        <name>(6S)-5,6,7,8-tetrahydrofolate</name>
        <dbReference type="ChEBI" id="CHEBI:57453"/>
    </ligand>
</feature>
<evidence type="ECO:0000313" key="8">
    <source>
        <dbReference type="EMBL" id="CAA6824136.1"/>
    </source>
</evidence>
<dbReference type="InterPro" id="IPR005793">
    <property type="entry name" value="Formyl_trans_C"/>
</dbReference>
<dbReference type="InterPro" id="IPR041711">
    <property type="entry name" value="Met-tRNA-FMT_N"/>
</dbReference>
<dbReference type="InterPro" id="IPR002376">
    <property type="entry name" value="Formyl_transf_N"/>
</dbReference>
<reference evidence="8" key="1">
    <citation type="submission" date="2020-01" db="EMBL/GenBank/DDBJ databases">
        <authorList>
            <person name="Meier V. D."/>
            <person name="Meier V D."/>
        </authorList>
    </citation>
    <scope>NUCLEOTIDE SEQUENCE</scope>
    <source>
        <strain evidence="8">HLG_WM_MAG_10</strain>
    </source>
</reference>
<evidence type="ECO:0000259" key="7">
    <source>
        <dbReference type="Pfam" id="PF02911"/>
    </source>
</evidence>
<evidence type="ECO:0000256" key="3">
    <source>
        <dbReference type="ARBA" id="ARBA00022679"/>
    </source>
</evidence>
<dbReference type="PANTHER" id="PTHR11138">
    <property type="entry name" value="METHIONYL-TRNA FORMYLTRANSFERASE"/>
    <property type="match status" value="1"/>
</dbReference>
<dbReference type="GO" id="GO:0004479">
    <property type="term" value="F:methionyl-tRNA formyltransferase activity"/>
    <property type="evidence" value="ECO:0007669"/>
    <property type="project" value="UniProtKB-UniRule"/>
</dbReference>
<keyword evidence="3 5" id="KW-0808">Transferase</keyword>
<dbReference type="SUPFAM" id="SSF53328">
    <property type="entry name" value="Formyltransferase"/>
    <property type="match status" value="1"/>
</dbReference>
<dbReference type="CDD" id="cd08646">
    <property type="entry name" value="FMT_core_Met-tRNA-FMT_N"/>
    <property type="match status" value="1"/>
</dbReference>
<dbReference type="GO" id="GO:0005829">
    <property type="term" value="C:cytosol"/>
    <property type="evidence" value="ECO:0007669"/>
    <property type="project" value="TreeGrafter"/>
</dbReference>
<evidence type="ECO:0000256" key="2">
    <source>
        <dbReference type="ARBA" id="ARBA00012261"/>
    </source>
</evidence>
<dbReference type="SUPFAM" id="SSF50486">
    <property type="entry name" value="FMT C-terminal domain-like"/>
    <property type="match status" value="1"/>
</dbReference>
<dbReference type="PANTHER" id="PTHR11138:SF5">
    <property type="entry name" value="METHIONYL-TRNA FORMYLTRANSFERASE, MITOCHONDRIAL"/>
    <property type="match status" value="1"/>
</dbReference>
<organism evidence="8">
    <name type="scientific">uncultured Aureispira sp</name>
    <dbReference type="NCBI Taxonomy" id="1331704"/>
    <lineage>
        <taxon>Bacteria</taxon>
        <taxon>Pseudomonadati</taxon>
        <taxon>Bacteroidota</taxon>
        <taxon>Saprospiria</taxon>
        <taxon>Saprospirales</taxon>
        <taxon>Saprospiraceae</taxon>
        <taxon>Aureispira</taxon>
        <taxon>environmental samples</taxon>
    </lineage>
</organism>
<comment type="function">
    <text evidence="5">Attaches a formyl group to the free amino group of methionyl-tRNA(fMet). The formyl group appears to play a dual role in the initiator identity of N-formylmethionyl-tRNA by promoting its recognition by IF2 and preventing the misappropriation of this tRNA by the elongation apparatus.</text>
</comment>
<dbReference type="Gene3D" id="3.40.50.12230">
    <property type="match status" value="1"/>
</dbReference>
<dbReference type="EC" id="2.1.2.9" evidence="2 5"/>
<accession>A0A6S6U963</accession>
<evidence type="ECO:0000256" key="1">
    <source>
        <dbReference type="ARBA" id="ARBA00010699"/>
    </source>
</evidence>
<feature type="domain" description="Formyl transferase N-terminal" evidence="6">
    <location>
        <begin position="1"/>
        <end position="178"/>
    </location>
</feature>
<protein>
    <recommendedName>
        <fullName evidence="2 5">Methionyl-tRNA formyltransferase</fullName>
        <ecNumber evidence="2 5">2.1.2.9</ecNumber>
    </recommendedName>
</protein>
<gene>
    <name evidence="5" type="primary">fmt</name>
    <name evidence="8" type="ORF">HELGO_WM47946</name>
</gene>
<feature type="domain" description="Formyl transferase C-terminal" evidence="7">
    <location>
        <begin position="203"/>
        <end position="300"/>
    </location>
</feature>
<dbReference type="InterPro" id="IPR036477">
    <property type="entry name" value="Formyl_transf_N_sf"/>
</dbReference>
<dbReference type="Pfam" id="PF00551">
    <property type="entry name" value="Formyl_trans_N"/>
    <property type="match status" value="1"/>
</dbReference>
<proteinExistence type="inferred from homology"/>
<evidence type="ECO:0000256" key="4">
    <source>
        <dbReference type="ARBA" id="ARBA00022917"/>
    </source>
</evidence>
<dbReference type="CDD" id="cd08704">
    <property type="entry name" value="Met_tRNA_FMT_C"/>
    <property type="match status" value="1"/>
</dbReference>
<dbReference type="Pfam" id="PF02911">
    <property type="entry name" value="Formyl_trans_C"/>
    <property type="match status" value="1"/>
</dbReference>
<comment type="catalytic activity">
    <reaction evidence="5">
        <text>L-methionyl-tRNA(fMet) + (6R)-10-formyltetrahydrofolate = N-formyl-L-methionyl-tRNA(fMet) + (6S)-5,6,7,8-tetrahydrofolate + H(+)</text>
        <dbReference type="Rhea" id="RHEA:24380"/>
        <dbReference type="Rhea" id="RHEA-COMP:9952"/>
        <dbReference type="Rhea" id="RHEA-COMP:9953"/>
        <dbReference type="ChEBI" id="CHEBI:15378"/>
        <dbReference type="ChEBI" id="CHEBI:57453"/>
        <dbReference type="ChEBI" id="CHEBI:78530"/>
        <dbReference type="ChEBI" id="CHEBI:78844"/>
        <dbReference type="ChEBI" id="CHEBI:195366"/>
        <dbReference type="EC" id="2.1.2.9"/>
    </reaction>
</comment>
<sequence>MKIIFMGTPDFAVPSLDILLENGYDVVAVITSTDKWGGRGNKKLLESDVKKYAMKKGLNILQPKNLKNADFQAELRALNADLQIVVAFRMLPKAVWDMPPLGTMNLHGSLLPQYRGAAPIHWAVVNGEKETGVTTFLLQHEIDTGDLLLQAKTEIGENETTGDVYHRLKDIGADLMLESVRTIEKGDYQLQAQDDSKVCHAPKIFHQDCLIDFDKTTLEVHNFIRGMSPVPTAWTLLDDEKLKIFKTEKEIIAHTQRPGTIETDGKRFLKIATKDGYINLLDLQLTKRKRMDVKSFLNGYVIKSNQISMPTED</sequence>
<dbReference type="InterPro" id="IPR044135">
    <property type="entry name" value="Met-tRNA-FMT_C"/>
</dbReference>
<keyword evidence="4 5" id="KW-0648">Protein biosynthesis</keyword>
<comment type="similarity">
    <text evidence="1 5">Belongs to the Fmt family.</text>
</comment>
<dbReference type="NCBIfam" id="TIGR00460">
    <property type="entry name" value="fmt"/>
    <property type="match status" value="1"/>
</dbReference>
<evidence type="ECO:0000256" key="5">
    <source>
        <dbReference type="HAMAP-Rule" id="MF_00182"/>
    </source>
</evidence>
<dbReference type="HAMAP" id="MF_00182">
    <property type="entry name" value="Formyl_trans"/>
    <property type="match status" value="1"/>
</dbReference>